<dbReference type="PANTHER" id="PTHR30287">
    <property type="entry name" value="MEMBRANE COMPONENT OF PREDICTED ABC SUPERFAMILY METABOLITE UPTAKE TRANSPORTER"/>
    <property type="match status" value="1"/>
</dbReference>
<evidence type="ECO:0000259" key="7">
    <source>
        <dbReference type="Pfam" id="PF02687"/>
    </source>
</evidence>
<sequence>MNPIYKDTLREIRKSFPRFLSIFAIICLGVAFFIGIKATGPSMVKIASDYYEKYDMPDGKIESLQGFNQKDLDLLDSMSEIEWQAISSVYATLETSKQAIKLYSYQPNQKHHYFKLVEGRMPRSKNEIVLDAKYLEILNKEFKQPIKVGSSVEILQDQKDQSFDLINQHYPDSVTNIQVPTLSNEHFTVVGFVEMPIYFERVNRGMNYTSFGVVIEDVVESNIATEVLWWLKGNHFSSYTEEYHRALDQMTQEIEEILLDRPQQKLESSQSVFDNEIHELERDLLKHNYHLLNNYKKIGPEEEQLDAALEEFDNGLVQMAETELNVFQQNDATIKLNGPVENQSESVGSLLEGQSQSNYTRYQLQSAHQAIVQGRKSLREGIQKGVLGIRQGELGVLDLQTAKSELTKVTYEVNDRQNFSSYNTLFDNAKKLNVIANLFPIFFFAIAILVVYSTVKRMAYEQRNYMGTMKQMGYSNRQIISKFMIYAGLACLFGVILGIYLGYKIFPPLIIGAYNLMFYLDEVKVVESNRWNLIVFSISLMCALLPAVYTPIKMLQKAPAHLLTAEPPKQGKKIWLENLTFLWNRLNFNRKMALRNLFRYKGRNLMTLIGVSGCTMLITTGLGISDTISGLVSKQFDSIQSYDATIYLEEDLTAYQLAQILEKVAATFGVKNTIPIYSQKFTSNGINGIENEINLVVPLGSSEDFNKFVSLHTRQEPQRLLSLDQTGPLVTERLAELYHLEQGSQLLLEKDAQEYSLNIDRVIENYVLHYVYMSSSDFNKIFEKKVHGNALLVNYHDKVNVNQLEDTIGDLEHVLTIVNTDTVRSMASQSMDSLGLITLVLIIAAAGLAFIVLYNLTNINIEERIKELATIKVLGFYSKEISLYVYEEIMYITCFASLIGLGLGRILTHLIMKQMQMEDMLFYPRISLRSYGISIVLTLVFSSLVMLLMHGKIRKINMVEALKGVD</sequence>
<feature type="transmembrane region" description="Helical" evidence="6">
    <location>
        <begin position="889"/>
        <end position="911"/>
    </location>
</feature>
<feature type="transmembrane region" description="Helical" evidence="6">
    <location>
        <begin position="605"/>
        <end position="624"/>
    </location>
</feature>
<feature type="domain" description="ABC3 transporter permease C-terminal" evidence="7">
    <location>
        <begin position="840"/>
        <end position="957"/>
    </location>
</feature>
<name>A0ABS0LRN3_9LACT</name>
<feature type="transmembrane region" description="Helical" evidence="6">
    <location>
        <begin position="931"/>
        <end position="949"/>
    </location>
</feature>
<evidence type="ECO:0000313" key="9">
    <source>
        <dbReference type="Proteomes" id="UP000721415"/>
    </source>
</evidence>
<feature type="transmembrane region" description="Helical" evidence="6">
    <location>
        <begin position="434"/>
        <end position="455"/>
    </location>
</feature>
<keyword evidence="5 6" id="KW-0472">Membrane</keyword>
<keyword evidence="4 6" id="KW-1133">Transmembrane helix</keyword>
<evidence type="ECO:0000256" key="4">
    <source>
        <dbReference type="ARBA" id="ARBA00022989"/>
    </source>
</evidence>
<dbReference type="Pfam" id="PF02687">
    <property type="entry name" value="FtsX"/>
    <property type="match status" value="2"/>
</dbReference>
<keyword evidence="3 6" id="KW-0812">Transmembrane</keyword>
<feature type="transmembrane region" description="Helical" evidence="6">
    <location>
        <begin position="483"/>
        <end position="511"/>
    </location>
</feature>
<protein>
    <submittedName>
        <fullName evidence="8">FtsX-like permease family protein</fullName>
    </submittedName>
</protein>
<evidence type="ECO:0000256" key="1">
    <source>
        <dbReference type="ARBA" id="ARBA00004651"/>
    </source>
</evidence>
<comment type="subcellular location">
    <subcellularLocation>
        <location evidence="1">Cell membrane</location>
        <topology evidence="1">Multi-pass membrane protein</topology>
    </subcellularLocation>
</comment>
<organism evidence="8 9">
    <name type="scientific">Facklamia lactis</name>
    <dbReference type="NCBI Taxonomy" id="2749967"/>
    <lineage>
        <taxon>Bacteria</taxon>
        <taxon>Bacillati</taxon>
        <taxon>Bacillota</taxon>
        <taxon>Bacilli</taxon>
        <taxon>Lactobacillales</taxon>
        <taxon>Aerococcaceae</taxon>
        <taxon>Facklamia</taxon>
    </lineage>
</organism>
<dbReference type="RefSeq" id="WP_197115736.1">
    <property type="nucleotide sequence ID" value="NZ_JACBXQ010000004.1"/>
</dbReference>
<evidence type="ECO:0000256" key="5">
    <source>
        <dbReference type="ARBA" id="ARBA00023136"/>
    </source>
</evidence>
<dbReference type="PANTHER" id="PTHR30287:SF1">
    <property type="entry name" value="INNER MEMBRANE PROTEIN"/>
    <property type="match status" value="1"/>
</dbReference>
<evidence type="ECO:0000256" key="3">
    <source>
        <dbReference type="ARBA" id="ARBA00022692"/>
    </source>
</evidence>
<dbReference type="Proteomes" id="UP000721415">
    <property type="component" value="Unassembled WGS sequence"/>
</dbReference>
<feature type="domain" description="ABC3 transporter permease C-terminal" evidence="7">
    <location>
        <begin position="438"/>
        <end position="550"/>
    </location>
</feature>
<proteinExistence type="predicted"/>
<reference evidence="8 9" key="1">
    <citation type="submission" date="2020-07" db="EMBL/GenBank/DDBJ databases">
        <title>Facklamia lactis sp. nov., isolated from raw milk.</title>
        <authorList>
            <person name="Doll E.V."/>
            <person name="Huptas C."/>
            <person name="Staib L."/>
            <person name="Wenning M."/>
            <person name="Scherer S."/>
        </authorList>
    </citation>
    <scope>NUCLEOTIDE SEQUENCE [LARGE SCALE GENOMIC DNA]</scope>
    <source>
        <strain evidence="8 9">DSM 111018</strain>
    </source>
</reference>
<dbReference type="InterPro" id="IPR003838">
    <property type="entry name" value="ABC3_permease_C"/>
</dbReference>
<feature type="transmembrane region" description="Helical" evidence="6">
    <location>
        <begin position="16"/>
        <end position="36"/>
    </location>
</feature>
<evidence type="ECO:0000256" key="6">
    <source>
        <dbReference type="SAM" id="Phobius"/>
    </source>
</evidence>
<dbReference type="EMBL" id="JACBXQ010000004">
    <property type="protein sequence ID" value="MBG9986825.1"/>
    <property type="molecule type" value="Genomic_DNA"/>
</dbReference>
<keyword evidence="2" id="KW-1003">Cell membrane</keyword>
<evidence type="ECO:0000256" key="2">
    <source>
        <dbReference type="ARBA" id="ARBA00022475"/>
    </source>
</evidence>
<feature type="transmembrane region" description="Helical" evidence="6">
    <location>
        <begin position="531"/>
        <end position="549"/>
    </location>
</feature>
<accession>A0ABS0LRN3</accession>
<keyword evidence="9" id="KW-1185">Reference proteome</keyword>
<comment type="caution">
    <text evidence="8">The sequence shown here is derived from an EMBL/GenBank/DDBJ whole genome shotgun (WGS) entry which is preliminary data.</text>
</comment>
<evidence type="ECO:0000313" key="8">
    <source>
        <dbReference type="EMBL" id="MBG9986825.1"/>
    </source>
</evidence>
<gene>
    <name evidence="8" type="ORF">HZY91_07925</name>
</gene>
<feature type="transmembrane region" description="Helical" evidence="6">
    <location>
        <begin position="834"/>
        <end position="856"/>
    </location>
</feature>
<dbReference type="InterPro" id="IPR038766">
    <property type="entry name" value="Membrane_comp_ABC_pdt"/>
</dbReference>